<evidence type="ECO:0000313" key="4">
    <source>
        <dbReference type="Proteomes" id="UP001589627"/>
    </source>
</evidence>
<dbReference type="Pfam" id="PF00589">
    <property type="entry name" value="Phage_integrase"/>
    <property type="match status" value="1"/>
</dbReference>
<evidence type="ECO:0000259" key="2">
    <source>
        <dbReference type="PROSITE" id="PS51898"/>
    </source>
</evidence>
<comment type="caution">
    <text evidence="3">The sequence shown here is derived from an EMBL/GenBank/DDBJ whole genome shotgun (WGS) entry which is preliminary data.</text>
</comment>
<dbReference type="Gene3D" id="1.10.443.10">
    <property type="entry name" value="Intergrase catalytic core"/>
    <property type="match status" value="1"/>
</dbReference>
<dbReference type="RefSeq" id="WP_378194762.1">
    <property type="nucleotide sequence ID" value="NZ_JBHLZP010000010.1"/>
</dbReference>
<dbReference type="Proteomes" id="UP001589627">
    <property type="component" value="Unassembled WGS sequence"/>
</dbReference>
<protein>
    <submittedName>
        <fullName evidence="3">Tyrosine-type recombinase/integrase</fullName>
    </submittedName>
</protein>
<dbReference type="PROSITE" id="PS51898">
    <property type="entry name" value="TYR_RECOMBINASE"/>
    <property type="match status" value="1"/>
</dbReference>
<dbReference type="EMBL" id="JBHLZP010000010">
    <property type="protein sequence ID" value="MFB9831154.1"/>
    <property type="molecule type" value="Genomic_DNA"/>
</dbReference>
<evidence type="ECO:0000313" key="3">
    <source>
        <dbReference type="EMBL" id="MFB9831154.1"/>
    </source>
</evidence>
<keyword evidence="4" id="KW-1185">Reference proteome</keyword>
<accession>A0ABV5YAG6</accession>
<proteinExistence type="predicted"/>
<keyword evidence="1" id="KW-0233">DNA recombination</keyword>
<organism evidence="3 4">
    <name type="scientific">Actinoallomurus acaciae</name>
    <dbReference type="NCBI Taxonomy" id="502577"/>
    <lineage>
        <taxon>Bacteria</taxon>
        <taxon>Bacillati</taxon>
        <taxon>Actinomycetota</taxon>
        <taxon>Actinomycetes</taxon>
        <taxon>Streptosporangiales</taxon>
        <taxon>Thermomonosporaceae</taxon>
        <taxon>Actinoallomurus</taxon>
    </lineage>
</organism>
<dbReference type="InterPro" id="IPR013762">
    <property type="entry name" value="Integrase-like_cat_sf"/>
</dbReference>
<dbReference type="SUPFAM" id="SSF56349">
    <property type="entry name" value="DNA breaking-rejoining enzymes"/>
    <property type="match status" value="1"/>
</dbReference>
<reference evidence="3 4" key="1">
    <citation type="submission" date="2024-09" db="EMBL/GenBank/DDBJ databases">
        <authorList>
            <person name="Sun Q."/>
            <person name="Mori K."/>
        </authorList>
    </citation>
    <scope>NUCLEOTIDE SEQUENCE [LARGE SCALE GENOMIC DNA]</scope>
    <source>
        <strain evidence="3 4">TBRC 0563</strain>
    </source>
</reference>
<dbReference type="InterPro" id="IPR002104">
    <property type="entry name" value="Integrase_catalytic"/>
</dbReference>
<dbReference type="InterPro" id="IPR011010">
    <property type="entry name" value="DNA_brk_join_enz"/>
</dbReference>
<sequence length="83" mass="9383">MRRTEDWREWKTVLKKAGVRDGQLHDARHTAATLLIEQGVHIRVVQEILGHARVTTTERYTHVASPQVRDASALIGSALWGTE</sequence>
<name>A0ABV5YAG6_9ACTN</name>
<gene>
    <name evidence="3" type="ORF">ACFFNX_03020</name>
</gene>
<feature type="domain" description="Tyr recombinase" evidence="2">
    <location>
        <begin position="1"/>
        <end position="73"/>
    </location>
</feature>
<evidence type="ECO:0000256" key="1">
    <source>
        <dbReference type="ARBA" id="ARBA00023172"/>
    </source>
</evidence>